<dbReference type="OMA" id="MEFMYCI"/>
<feature type="region of interest" description="Disordered" evidence="1">
    <location>
        <begin position="238"/>
        <end position="275"/>
    </location>
</feature>
<dbReference type="Proteomes" id="UP001165740">
    <property type="component" value="Chromosome 9"/>
</dbReference>
<dbReference type="RefSeq" id="XP_055896739.1">
    <property type="nucleotide sequence ID" value="XM_056040764.1"/>
</dbReference>
<feature type="region of interest" description="Disordered" evidence="1">
    <location>
        <begin position="675"/>
        <end position="730"/>
    </location>
</feature>
<gene>
    <name evidence="3" type="primary">LOC106053464</name>
</gene>
<feature type="compositionally biased region" description="Polar residues" evidence="1">
    <location>
        <begin position="151"/>
        <end position="164"/>
    </location>
</feature>
<feature type="compositionally biased region" description="Basic and acidic residues" evidence="1">
    <location>
        <begin position="407"/>
        <end position="419"/>
    </location>
</feature>
<evidence type="ECO:0000313" key="3">
    <source>
        <dbReference type="RefSeq" id="XP_055896739.1"/>
    </source>
</evidence>
<protein>
    <submittedName>
        <fullName evidence="3">Uncharacterized protein LOC106053464</fullName>
    </submittedName>
</protein>
<accession>A0A9W3BAZ4</accession>
<evidence type="ECO:0000313" key="2">
    <source>
        <dbReference type="Proteomes" id="UP001165740"/>
    </source>
</evidence>
<proteinExistence type="predicted"/>
<name>A0A9W3BAZ4_BIOGL</name>
<evidence type="ECO:0000256" key="1">
    <source>
        <dbReference type="SAM" id="MobiDB-lite"/>
    </source>
</evidence>
<dbReference type="OrthoDB" id="6087007at2759"/>
<dbReference type="AlphaFoldDB" id="A0A9W3BAZ4"/>
<feature type="region of interest" description="Disordered" evidence="1">
    <location>
        <begin position="39"/>
        <end position="170"/>
    </location>
</feature>
<feature type="region of interest" description="Disordered" evidence="1">
    <location>
        <begin position="746"/>
        <end position="805"/>
    </location>
</feature>
<feature type="region of interest" description="Disordered" evidence="1">
    <location>
        <begin position="403"/>
        <end position="427"/>
    </location>
</feature>
<organism evidence="2 3">
    <name type="scientific">Biomphalaria glabrata</name>
    <name type="common">Bloodfluke planorb</name>
    <name type="synonym">Freshwater snail</name>
    <dbReference type="NCBI Taxonomy" id="6526"/>
    <lineage>
        <taxon>Eukaryota</taxon>
        <taxon>Metazoa</taxon>
        <taxon>Spiralia</taxon>
        <taxon>Lophotrochozoa</taxon>
        <taxon>Mollusca</taxon>
        <taxon>Gastropoda</taxon>
        <taxon>Heterobranchia</taxon>
        <taxon>Euthyneura</taxon>
        <taxon>Panpulmonata</taxon>
        <taxon>Hygrophila</taxon>
        <taxon>Lymnaeoidea</taxon>
        <taxon>Planorbidae</taxon>
        <taxon>Biomphalaria</taxon>
    </lineage>
</organism>
<dbReference type="GeneID" id="106053464"/>
<feature type="compositionally biased region" description="Basic and acidic residues" evidence="1">
    <location>
        <begin position="39"/>
        <end position="68"/>
    </location>
</feature>
<feature type="region of interest" description="Disordered" evidence="1">
    <location>
        <begin position="524"/>
        <end position="543"/>
    </location>
</feature>
<reference evidence="3" key="1">
    <citation type="submission" date="2025-08" db="UniProtKB">
        <authorList>
            <consortium name="RefSeq"/>
        </authorList>
    </citation>
    <scope>IDENTIFICATION</scope>
</reference>
<feature type="compositionally biased region" description="Polar residues" evidence="1">
    <location>
        <begin position="746"/>
        <end position="769"/>
    </location>
</feature>
<sequence length="805" mass="89756">MEFMYCIPDLELFIDKTIKKCLLEYDLDANDTEAVLDDMEKAWPRTPPRDSEKDAAVKDCNDNTEVSRRRSQASPPGGSGMSPSGSGRPDTAQRAASGKKPQSKVAPEAAGPDAPSNDTSMARPEDGAEKAIGSTNGKRVCDIGGVESDRSNSSSPDVTDGKVSTNKHTKLKSRLQQRYFEASQQTQVVSAPSPVEPASQSMTLAHDAGYRPSNLDILASAVNLHTRREEENRLNALRSQEKQLTQSAELGNGRKDTGFGSAADNKTRQGDSVTNDSLIVQQERSLPNNSLYTHLLHSNRVFTAGPYAQPDRLDRRLTNENNTPVSPAEICDRGLSADAPHQFSLPSSNVVISHRDRPMERHPSISDSERYRHSNSSLHETIVLRRDINDTFVSGRHDITQRYQSDVPRHQQDSPHQEGKNIAQRHQAEVPRHDIIRHNAQGQQHDNPRHDLRDIGQRHQPDIIREEIRDSIERHQVDVPRFSMFSNAVSSLHMADIPRSFPHPFHDHGSRIARIIAEELQKDEDCPHRPNSSGLSVQRIDPDEPKHITNIHPSVSDWSMLNSSSKEDKTNDIVRERRINGPVREDRSHNSVREDKANNYVYLTPSSIQPQMSRTGNSLDLAHSVNNYLVKNSHIVNHQIPADNQPQDLSLKPRGDNITQGASSEKRHLTSLLMSSASPSHGPLTRGYFSSPNSPHITQALSQEPTPQRKSASPTVNTAGQPPHRAAVNPSNLQRNVLSASHTFRTASNLPNSSRTSAHYGHATQTNFNPVDPQLLRDMRRSDTVHRWSEARQSEVNKKRGNHLQ</sequence>
<keyword evidence="2" id="KW-1185">Reference proteome</keyword>
<feature type="compositionally biased region" description="Basic and acidic residues" evidence="1">
    <location>
        <begin position="775"/>
        <end position="798"/>
    </location>
</feature>
<feature type="compositionally biased region" description="Polar residues" evidence="1">
    <location>
        <begin position="688"/>
        <end position="720"/>
    </location>
</feature>